<name>A0A0G2H292_9PEZI</name>
<feature type="compositionally biased region" description="Acidic residues" evidence="1">
    <location>
        <begin position="1"/>
        <end position="16"/>
    </location>
</feature>
<dbReference type="AlphaFoldDB" id="A0A0G2H292"/>
<dbReference type="Proteomes" id="UP000034680">
    <property type="component" value="Unassembled WGS sequence"/>
</dbReference>
<gene>
    <name evidence="2" type="ORF">UCDDA912_g10655</name>
</gene>
<evidence type="ECO:0000313" key="2">
    <source>
        <dbReference type="EMBL" id="KKY29423.1"/>
    </source>
</evidence>
<protein>
    <submittedName>
        <fullName evidence="2">Uncharacterized protein</fullName>
    </submittedName>
</protein>
<keyword evidence="3" id="KW-1185">Reference proteome</keyword>
<dbReference type="EMBL" id="LCUC01000799">
    <property type="protein sequence ID" value="KKY29423.1"/>
    <property type="molecule type" value="Genomic_DNA"/>
</dbReference>
<reference evidence="2 3" key="1">
    <citation type="submission" date="2015-05" db="EMBL/GenBank/DDBJ databases">
        <title>Distinctive expansion of gene families associated with plant cell wall degradation and secondary metabolism in the genomes of grapevine trunk pathogens.</title>
        <authorList>
            <person name="Lawrence D.P."/>
            <person name="Travadon R."/>
            <person name="Rolshausen P.E."/>
            <person name="Baumgartner K."/>
        </authorList>
    </citation>
    <scope>NUCLEOTIDE SEQUENCE [LARGE SCALE GENOMIC DNA]</scope>
    <source>
        <strain evidence="2">DA912</strain>
    </source>
</reference>
<proteinExistence type="predicted"/>
<feature type="compositionally biased region" description="Basic and acidic residues" evidence="1">
    <location>
        <begin position="33"/>
        <end position="42"/>
    </location>
</feature>
<feature type="region of interest" description="Disordered" evidence="1">
    <location>
        <begin position="1"/>
        <end position="43"/>
    </location>
</feature>
<evidence type="ECO:0000313" key="3">
    <source>
        <dbReference type="Proteomes" id="UP000034680"/>
    </source>
</evidence>
<feature type="region of interest" description="Disordered" evidence="1">
    <location>
        <begin position="221"/>
        <end position="289"/>
    </location>
</feature>
<comment type="caution">
    <text evidence="2">The sequence shown here is derived from an EMBL/GenBank/DDBJ whole genome shotgun (WGS) entry which is preliminary data.</text>
</comment>
<sequence length="317" mass="35084">MTDEKMNEDEKEEVFEGPESVPDAEAPSDDDQEGKKTQKRDLLFTLPETESAGIWELPSPSELAKLKMTESEWRKMVQSAVEAESSDALKPPPPSKLAKLKMTESEWRKMVREAVNRSKVSQQLLANKFDFMMILNFDGEPEQLTQQQADALDDDHASDGICSNCEDEYDAGEYYYEDDPTAEEAFTAEEAPARVVVDEDDEDAAEDLDDTKWLDHALHLPAGPVEDDAGAGDVGGSDDVVEDADIDMEDADDDMEDDDMEDADDAEYVEDGTGAASDADDEQDDHQSDVNKAMALVEGAITNIGEVYEDNVQDMKD</sequence>
<accession>A0A0G2H292</accession>
<evidence type="ECO:0000256" key="1">
    <source>
        <dbReference type="SAM" id="MobiDB-lite"/>
    </source>
</evidence>
<reference evidence="2 3" key="2">
    <citation type="submission" date="2015-05" db="EMBL/GenBank/DDBJ databases">
        <authorList>
            <person name="Morales-Cruz A."/>
            <person name="Amrine K.C."/>
            <person name="Cantu D."/>
        </authorList>
    </citation>
    <scope>NUCLEOTIDE SEQUENCE [LARGE SCALE GENOMIC DNA]</scope>
    <source>
        <strain evidence="2">DA912</strain>
    </source>
</reference>
<feature type="compositionally biased region" description="Acidic residues" evidence="1">
    <location>
        <begin position="239"/>
        <end position="270"/>
    </location>
</feature>
<feature type="region of interest" description="Disordered" evidence="1">
    <location>
        <begin position="78"/>
        <end position="98"/>
    </location>
</feature>
<organism evidence="2 3">
    <name type="scientific">Diaporthe ampelina</name>
    <dbReference type="NCBI Taxonomy" id="1214573"/>
    <lineage>
        <taxon>Eukaryota</taxon>
        <taxon>Fungi</taxon>
        <taxon>Dikarya</taxon>
        <taxon>Ascomycota</taxon>
        <taxon>Pezizomycotina</taxon>
        <taxon>Sordariomycetes</taxon>
        <taxon>Sordariomycetidae</taxon>
        <taxon>Diaporthales</taxon>
        <taxon>Diaporthaceae</taxon>
        <taxon>Diaporthe</taxon>
    </lineage>
</organism>